<sequence length="204" mass="23799">MKSTTGTILNLSRVSRYMKSRGLLGLIWGDMVHDAKRSSDRRMSILLLRGEIRREHQFGVDWYCAIPFGFSNGAGSFLPFRFTKTTSDSGLFWSPTLSEKYFGSARRTLSNYLPIYKYGIERIRILPNRNPDFRGLVPVLPREVKRFGRLPIDHRIDGLFFDSLDHLDQYLMHNVRFFSRVKGIVRTNDCNVRVNHWNIGPIRQ</sequence>
<evidence type="ECO:0000313" key="1">
    <source>
        <dbReference type="EMBL" id="KKL63212.1"/>
    </source>
</evidence>
<gene>
    <name evidence="1" type="ORF">LCGC14_2177370</name>
</gene>
<protein>
    <submittedName>
        <fullName evidence="1">Uncharacterized protein</fullName>
    </submittedName>
</protein>
<accession>A0A0F9GJ36</accession>
<comment type="caution">
    <text evidence="1">The sequence shown here is derived from an EMBL/GenBank/DDBJ whole genome shotgun (WGS) entry which is preliminary data.</text>
</comment>
<dbReference type="AlphaFoldDB" id="A0A0F9GJ36"/>
<proteinExistence type="predicted"/>
<reference evidence="1" key="1">
    <citation type="journal article" date="2015" name="Nature">
        <title>Complex archaea that bridge the gap between prokaryotes and eukaryotes.</title>
        <authorList>
            <person name="Spang A."/>
            <person name="Saw J.H."/>
            <person name="Jorgensen S.L."/>
            <person name="Zaremba-Niedzwiedzka K."/>
            <person name="Martijn J."/>
            <person name="Lind A.E."/>
            <person name="van Eijk R."/>
            <person name="Schleper C."/>
            <person name="Guy L."/>
            <person name="Ettema T.J."/>
        </authorList>
    </citation>
    <scope>NUCLEOTIDE SEQUENCE</scope>
</reference>
<dbReference type="EMBL" id="LAZR01028247">
    <property type="protein sequence ID" value="KKL63212.1"/>
    <property type="molecule type" value="Genomic_DNA"/>
</dbReference>
<name>A0A0F9GJ36_9ZZZZ</name>
<organism evidence="1">
    <name type="scientific">marine sediment metagenome</name>
    <dbReference type="NCBI Taxonomy" id="412755"/>
    <lineage>
        <taxon>unclassified sequences</taxon>
        <taxon>metagenomes</taxon>
        <taxon>ecological metagenomes</taxon>
    </lineage>
</organism>